<protein>
    <submittedName>
        <fullName evidence="1">Uncharacterized protein</fullName>
    </submittedName>
</protein>
<accession>A0A7T8AQJ9</accession>
<organism evidence="1 2">
    <name type="scientific">Acinetobacter variabilis</name>
    <dbReference type="NCBI Taxonomy" id="70346"/>
    <lineage>
        <taxon>Bacteria</taxon>
        <taxon>Pseudomonadati</taxon>
        <taxon>Pseudomonadota</taxon>
        <taxon>Gammaproteobacteria</taxon>
        <taxon>Moraxellales</taxon>
        <taxon>Moraxellaceae</taxon>
        <taxon>Acinetobacter</taxon>
    </lineage>
</organism>
<proteinExistence type="predicted"/>
<evidence type="ECO:0000313" key="1">
    <source>
        <dbReference type="EMBL" id="QQN89276.1"/>
    </source>
</evidence>
<dbReference type="Proteomes" id="UP000596079">
    <property type="component" value="Chromosome"/>
</dbReference>
<evidence type="ECO:0000313" key="2">
    <source>
        <dbReference type="Proteomes" id="UP000596079"/>
    </source>
</evidence>
<dbReference type="EMBL" id="CP060811">
    <property type="protein sequence ID" value="QQN89276.1"/>
    <property type="molecule type" value="Genomic_DNA"/>
</dbReference>
<gene>
    <name evidence="1" type="ORF">IAQ69_06385</name>
</gene>
<dbReference type="AlphaFoldDB" id="A0A7T8AQJ9"/>
<dbReference type="RefSeq" id="WP_180130371.1">
    <property type="nucleotide sequence ID" value="NZ_CP060811.1"/>
</dbReference>
<sequence>MKKLPHKVARICWNSNHWTAPSGITGKSKDINSFENIYGFGFEEWNFDLSKVIDGYIYGYIPAASAGRISNTIDPIFTLSLYTIENQKKYNQRWWIGTINQVELVNTSKSKEIYAIYEKNGWINERFDQLKNLGIDYFQLLDIYAEQFFNIRYKLKDVNLLEEPLSFDHKNPAVTSNYYNFLNFTTLPNDIENNILDANNPNQKENFYRKTYTIEAANFQKIHSIVHNLLIKDLKLNFKKDQIFSEYFLNNNTRVDIAIQDESKSFILYEIKIARNLRDAIRQSIGQLLEYSFTLQYQNVKEMNIVSIFDVNDPVHINEKRFLKSLEKYLKIPISYHYVKIENT</sequence>
<name>A0A7T8AQJ9_9GAMM</name>
<reference evidence="1 2" key="1">
    <citation type="submission" date="2020-08" db="EMBL/GenBank/DDBJ databases">
        <title>Emergence of ISAba1-mediated novel tet(X) in Acinetobacter variabilis from a chicken farm.</title>
        <authorList>
            <person name="Peng K."/>
            <person name="Li R."/>
        </authorList>
    </citation>
    <scope>NUCLEOTIDE SEQUENCE [LARGE SCALE GENOMIC DNA]</scope>
    <source>
        <strain evidence="1 2">XM9F202-2</strain>
    </source>
</reference>